<name>A0A4P7C425_9GAMM</name>
<evidence type="ECO:0000313" key="1">
    <source>
        <dbReference type="EMBL" id="QBQ56589.1"/>
    </source>
</evidence>
<dbReference type="AlphaFoldDB" id="A0A4P7C425"/>
<evidence type="ECO:0000313" key="2">
    <source>
        <dbReference type="Proteomes" id="UP000294325"/>
    </source>
</evidence>
<sequence>MQTQKDQFFAALEAAGMPPVPDEFSVVPWYQAISPRILEEIQVFIRTFEDVTTRPSWQEAVTAAAPAIAQHPRPEVCFFSAWDFHLPPDQSWQMIEFNDNGSGLLFAALVNDRYYQIFDLFQQAALQPPPAYNELTERIIASVKQEVMAFFSHWPQGLFLILEDREALQGGKFRHELILLRNLFRQQGWRAEIAAPGEMGWDGQQLCWEGETVSFIVNRSTDFLWEAEVFSLLRAAYEAGQVYVAPNPFTYATRSDKRLMERLSLSDWDQELGIQPQERAILSAHIPETHWLRPENVEELAPRKEEFIFKPAQGFAARGLLASTKVGRSRLRRLLKAGAGYVAQKKIPKSPLHGERSIPLWTDLRVWAYRGQILLLSGRASSRPDRLDLSPPGGWISTYVRCSKTPS</sequence>
<evidence type="ECO:0008006" key="3">
    <source>
        <dbReference type="Google" id="ProtNLM"/>
    </source>
</evidence>
<dbReference type="KEGG" id="nwr:E3U44_14485"/>
<organism evidence="1 2">
    <name type="scientific">Nitrosococcus wardiae</name>
    <dbReference type="NCBI Taxonomy" id="1814290"/>
    <lineage>
        <taxon>Bacteria</taxon>
        <taxon>Pseudomonadati</taxon>
        <taxon>Pseudomonadota</taxon>
        <taxon>Gammaproteobacteria</taxon>
        <taxon>Chromatiales</taxon>
        <taxon>Chromatiaceae</taxon>
        <taxon>Nitrosococcus</taxon>
    </lineage>
</organism>
<gene>
    <name evidence="1" type="ORF">E3U44_14485</name>
</gene>
<proteinExistence type="predicted"/>
<reference evidence="1 2" key="1">
    <citation type="submission" date="2019-03" db="EMBL/GenBank/DDBJ databases">
        <title>The genome sequence of Nitrosococcus wardiae strain D1FHST reveals the archetypal metabolic capacity of ammonia-oxidizing Gammaproteobacteria.</title>
        <authorList>
            <person name="Wang L."/>
            <person name="Lim C.K."/>
            <person name="Hanson T.E."/>
            <person name="Dang H."/>
            <person name="Klotz M.G."/>
        </authorList>
    </citation>
    <scope>NUCLEOTIDE SEQUENCE [LARGE SCALE GENOMIC DNA]</scope>
    <source>
        <strain evidence="1 2">D1FHS</strain>
    </source>
</reference>
<dbReference type="RefSeq" id="WP_134359857.1">
    <property type="nucleotide sequence ID" value="NZ_CP038033.1"/>
</dbReference>
<accession>A0A4P7C425</accession>
<dbReference type="EMBL" id="CP038033">
    <property type="protein sequence ID" value="QBQ56589.1"/>
    <property type="molecule type" value="Genomic_DNA"/>
</dbReference>
<dbReference type="OrthoDB" id="344992at2"/>
<protein>
    <recommendedName>
        <fullName evidence="3">Glutathionylspermidine synthase pre-ATP-grasp-like domain-containing protein</fullName>
    </recommendedName>
</protein>
<dbReference type="Proteomes" id="UP000294325">
    <property type="component" value="Chromosome"/>
</dbReference>
<keyword evidence="2" id="KW-1185">Reference proteome</keyword>